<feature type="signal peptide" evidence="1">
    <location>
        <begin position="1"/>
        <end position="22"/>
    </location>
</feature>
<evidence type="ECO:0000313" key="3">
    <source>
        <dbReference type="Proteomes" id="UP001157353"/>
    </source>
</evidence>
<evidence type="ECO:0000313" key="2">
    <source>
        <dbReference type="EMBL" id="GLS89797.1"/>
    </source>
</evidence>
<proteinExistence type="predicted"/>
<dbReference type="EMBL" id="BSPQ01000002">
    <property type="protein sequence ID" value="GLS89797.1"/>
    <property type="molecule type" value="Genomic_DNA"/>
</dbReference>
<keyword evidence="1" id="KW-0732">Signal</keyword>
<gene>
    <name evidence="2" type="ORF">GCM10007916_08640</name>
</gene>
<dbReference type="Proteomes" id="UP001157353">
    <property type="component" value="Unassembled WGS sequence"/>
</dbReference>
<dbReference type="RefSeq" id="WP_284202924.1">
    <property type="nucleotide sequence ID" value="NZ_BSPQ01000002.1"/>
</dbReference>
<organism evidence="2 3">
    <name type="scientific">Psychromonas marina</name>
    <dbReference type="NCBI Taxonomy" id="88364"/>
    <lineage>
        <taxon>Bacteria</taxon>
        <taxon>Pseudomonadati</taxon>
        <taxon>Pseudomonadota</taxon>
        <taxon>Gammaproteobacteria</taxon>
        <taxon>Alteromonadales</taxon>
        <taxon>Psychromonadaceae</taxon>
        <taxon>Psychromonas</taxon>
    </lineage>
</organism>
<accession>A0ABQ6DXD3</accession>
<comment type="caution">
    <text evidence="2">The sequence shown here is derived from an EMBL/GenBank/DDBJ whole genome shotgun (WGS) entry which is preliminary data.</text>
</comment>
<name>A0ABQ6DXD3_9GAMM</name>
<sequence>MKIKTLLISLFIAVTSTMSVQAAKITLTDEREFIGEILHHNQQALVINVNGIEMTLPPELIKSIDFSVKPTTPEPVKIEPTEIAKKEKTVIMPAEVPAGTVLRIKMDQSINSREHKQGHRFTAKLEANLMVDGVVIAPRDSVVYGVMDQVKSGGRIAGSAEMSLILTDILINDEMVAISTVSLSGKGANAAADTLGRTARTAAIGGLINGSDGAKTGAKVGVGASLLTRNNDIQIAKDTLLDFSLKTPIKINSSAA</sequence>
<protein>
    <submittedName>
        <fullName evidence="2">Uncharacterized protein</fullName>
    </submittedName>
</protein>
<keyword evidence="3" id="KW-1185">Reference proteome</keyword>
<feature type="chain" id="PRO_5046065337" evidence="1">
    <location>
        <begin position="23"/>
        <end position="256"/>
    </location>
</feature>
<reference evidence="3" key="1">
    <citation type="journal article" date="2019" name="Int. J. Syst. Evol. Microbiol.">
        <title>The Global Catalogue of Microorganisms (GCM) 10K type strain sequencing project: providing services to taxonomists for standard genome sequencing and annotation.</title>
        <authorList>
            <consortium name="The Broad Institute Genomics Platform"/>
            <consortium name="The Broad Institute Genome Sequencing Center for Infectious Disease"/>
            <person name="Wu L."/>
            <person name="Ma J."/>
        </authorList>
    </citation>
    <scope>NUCLEOTIDE SEQUENCE [LARGE SCALE GENOMIC DNA]</scope>
    <source>
        <strain evidence="3">NBRC 103166</strain>
    </source>
</reference>
<evidence type="ECO:0000256" key="1">
    <source>
        <dbReference type="SAM" id="SignalP"/>
    </source>
</evidence>